<evidence type="ECO:0000256" key="1">
    <source>
        <dbReference type="PROSITE-ProRule" id="PRU00076"/>
    </source>
</evidence>
<evidence type="ECO:0000313" key="5">
    <source>
        <dbReference type="Proteomes" id="UP000828390"/>
    </source>
</evidence>
<reference evidence="4" key="2">
    <citation type="submission" date="2020-11" db="EMBL/GenBank/DDBJ databases">
        <authorList>
            <person name="McCartney M.A."/>
            <person name="Auch B."/>
            <person name="Kono T."/>
            <person name="Mallez S."/>
            <person name="Becker A."/>
            <person name="Gohl D.M."/>
            <person name="Silverstein K.A.T."/>
            <person name="Koren S."/>
            <person name="Bechman K.B."/>
            <person name="Herman A."/>
            <person name="Abrahante J.E."/>
            <person name="Garbe J."/>
        </authorList>
    </citation>
    <scope>NUCLEOTIDE SEQUENCE</scope>
    <source>
        <strain evidence="4">Duluth1</strain>
        <tissue evidence="4">Whole animal</tissue>
    </source>
</reference>
<dbReference type="PROSITE" id="PS00022">
    <property type="entry name" value="EGF_1"/>
    <property type="match status" value="1"/>
</dbReference>
<keyword evidence="5" id="KW-1185">Reference proteome</keyword>
<dbReference type="Proteomes" id="UP000828390">
    <property type="component" value="Unassembled WGS sequence"/>
</dbReference>
<protein>
    <recommendedName>
        <fullName evidence="3">EGF-like domain-containing protein</fullName>
    </recommendedName>
</protein>
<sequence>MCFDTRNIKLKQRAISTRYILTNNLVIWNIIVLLHVFEMDVFVQTCAFGMVIVYVMVRVDCQTTERRDTGLDLEPGVTAFNTCDTMNCPPNSKCIETSGYVSCECEHGKTGVNCTMDDPCLETKENCTKGMTCYGPCNPNVLCEGPTGIPHCGGCIPGFQGKNCDEDEDECTSQIISSNLLK</sequence>
<dbReference type="PROSITE" id="PS50026">
    <property type="entry name" value="EGF_3"/>
    <property type="match status" value="1"/>
</dbReference>
<keyword evidence="1" id="KW-0245">EGF-like domain</keyword>
<evidence type="ECO:0000256" key="2">
    <source>
        <dbReference type="SAM" id="Phobius"/>
    </source>
</evidence>
<comment type="caution">
    <text evidence="4">The sequence shown here is derived from an EMBL/GenBank/DDBJ whole genome shotgun (WGS) entry which is preliminary data.</text>
</comment>
<feature type="transmembrane region" description="Helical" evidence="2">
    <location>
        <begin position="41"/>
        <end position="57"/>
    </location>
</feature>
<feature type="domain" description="EGF-like" evidence="3">
    <location>
        <begin position="79"/>
        <end position="115"/>
    </location>
</feature>
<feature type="transmembrane region" description="Helical" evidence="2">
    <location>
        <begin position="16"/>
        <end position="35"/>
    </location>
</feature>
<organism evidence="4 5">
    <name type="scientific">Dreissena polymorpha</name>
    <name type="common">Zebra mussel</name>
    <name type="synonym">Mytilus polymorpha</name>
    <dbReference type="NCBI Taxonomy" id="45954"/>
    <lineage>
        <taxon>Eukaryota</taxon>
        <taxon>Metazoa</taxon>
        <taxon>Spiralia</taxon>
        <taxon>Lophotrochozoa</taxon>
        <taxon>Mollusca</taxon>
        <taxon>Bivalvia</taxon>
        <taxon>Autobranchia</taxon>
        <taxon>Heteroconchia</taxon>
        <taxon>Euheterodonta</taxon>
        <taxon>Imparidentia</taxon>
        <taxon>Neoheterodontei</taxon>
        <taxon>Myida</taxon>
        <taxon>Dreissenoidea</taxon>
        <taxon>Dreissenidae</taxon>
        <taxon>Dreissena</taxon>
    </lineage>
</organism>
<evidence type="ECO:0000259" key="3">
    <source>
        <dbReference type="PROSITE" id="PS50026"/>
    </source>
</evidence>
<dbReference type="EMBL" id="JAIWYP010000016">
    <property type="protein sequence ID" value="KAH3695444.1"/>
    <property type="molecule type" value="Genomic_DNA"/>
</dbReference>
<name>A0A9D3YBF5_DREPO</name>
<reference evidence="4" key="1">
    <citation type="journal article" date="2019" name="bioRxiv">
        <title>The Genome of the Zebra Mussel, Dreissena polymorpha: A Resource for Invasive Species Research.</title>
        <authorList>
            <person name="McCartney M.A."/>
            <person name="Auch B."/>
            <person name="Kono T."/>
            <person name="Mallez S."/>
            <person name="Zhang Y."/>
            <person name="Obille A."/>
            <person name="Becker A."/>
            <person name="Abrahante J.E."/>
            <person name="Garbe J."/>
            <person name="Badalamenti J.P."/>
            <person name="Herman A."/>
            <person name="Mangelson H."/>
            <person name="Liachko I."/>
            <person name="Sullivan S."/>
            <person name="Sone E.D."/>
            <person name="Koren S."/>
            <person name="Silverstein K.A.T."/>
            <person name="Beckman K.B."/>
            <person name="Gohl D.M."/>
        </authorList>
    </citation>
    <scope>NUCLEOTIDE SEQUENCE</scope>
    <source>
        <strain evidence="4">Duluth1</strain>
        <tissue evidence="4">Whole animal</tissue>
    </source>
</reference>
<keyword evidence="2" id="KW-0812">Transmembrane</keyword>
<feature type="disulfide bond" evidence="1">
    <location>
        <begin position="105"/>
        <end position="114"/>
    </location>
</feature>
<keyword evidence="1" id="KW-1015">Disulfide bond</keyword>
<keyword evidence="2" id="KW-0472">Membrane</keyword>
<dbReference type="AlphaFoldDB" id="A0A9D3YBF5"/>
<keyword evidence="2" id="KW-1133">Transmembrane helix</keyword>
<proteinExistence type="predicted"/>
<accession>A0A9D3YBF5</accession>
<evidence type="ECO:0000313" key="4">
    <source>
        <dbReference type="EMBL" id="KAH3695444.1"/>
    </source>
</evidence>
<dbReference type="InterPro" id="IPR000742">
    <property type="entry name" value="EGF"/>
</dbReference>
<gene>
    <name evidence="4" type="ORF">DPMN_082904</name>
</gene>
<comment type="caution">
    <text evidence="1">Lacks conserved residue(s) required for the propagation of feature annotation.</text>
</comment>